<reference evidence="2" key="1">
    <citation type="submission" date="2021-02" db="EMBL/GenBank/DDBJ databases">
        <authorList>
            <person name="Nowell W R."/>
        </authorList>
    </citation>
    <scope>NUCLEOTIDE SEQUENCE</scope>
</reference>
<evidence type="ECO:0000313" key="4">
    <source>
        <dbReference type="Proteomes" id="UP000663828"/>
    </source>
</evidence>
<evidence type="ECO:0000256" key="1">
    <source>
        <dbReference type="SAM" id="SignalP"/>
    </source>
</evidence>
<dbReference type="OrthoDB" id="10262193at2759"/>
<dbReference type="Proteomes" id="UP000663852">
    <property type="component" value="Unassembled WGS sequence"/>
</dbReference>
<feature type="chain" id="PRO_5036411406" evidence="1">
    <location>
        <begin position="19"/>
        <end position="588"/>
    </location>
</feature>
<feature type="signal peptide" evidence="1">
    <location>
        <begin position="1"/>
        <end position="18"/>
    </location>
</feature>
<dbReference type="EMBL" id="CAJNOR010002926">
    <property type="protein sequence ID" value="CAF1357628.1"/>
    <property type="molecule type" value="Genomic_DNA"/>
</dbReference>
<accession>A0A815CP04</accession>
<dbReference type="Proteomes" id="UP000663828">
    <property type="component" value="Unassembled WGS sequence"/>
</dbReference>
<dbReference type="AlphaFoldDB" id="A0A815CP04"/>
<dbReference type="EMBL" id="CAJNOJ010000205">
    <property type="protein sequence ID" value="CAF1286636.1"/>
    <property type="molecule type" value="Genomic_DNA"/>
</dbReference>
<keyword evidence="1" id="KW-0732">Signal</keyword>
<evidence type="ECO:0000313" key="2">
    <source>
        <dbReference type="EMBL" id="CAF1286636.1"/>
    </source>
</evidence>
<dbReference type="Gene3D" id="3.20.20.80">
    <property type="entry name" value="Glycosidases"/>
    <property type="match status" value="1"/>
</dbReference>
<evidence type="ECO:0000313" key="3">
    <source>
        <dbReference type="EMBL" id="CAF1357628.1"/>
    </source>
</evidence>
<protein>
    <submittedName>
        <fullName evidence="2">Uncharacterized protein</fullName>
    </submittedName>
</protein>
<gene>
    <name evidence="2" type="ORF">EDS130_LOCUS29853</name>
    <name evidence="3" type="ORF">XAT740_LOCUS31831</name>
</gene>
<name>A0A815CP04_ADIRI</name>
<proteinExistence type="predicted"/>
<comment type="caution">
    <text evidence="2">The sequence shown here is derived from an EMBL/GenBank/DDBJ whole genome shotgun (WGS) entry which is preliminary data.</text>
</comment>
<keyword evidence="4" id="KW-1185">Reference proteome</keyword>
<evidence type="ECO:0000313" key="5">
    <source>
        <dbReference type="Proteomes" id="UP000663852"/>
    </source>
</evidence>
<sequence length="588" mass="67178">MLFLPVFLLLIWIRAVVLLDLMSDTWTATDGLGRSLPKTVPSPRADRFVGMFYFLWLGFESPDGPFDISKILTAHPNAMLEPNNSAWGPMTHYHHWGEPYFGYYRSNDQWVIRRHARMLVNAGVDVIFFDVTNTAVYLESFRAICQAFSDVRAVGGSTPQVAFLTPFGSPLGTVQVLFDSIYKINYHPELWFRWEGKPFILANPQSFQTRPDILNFFTFRTPQPDYFTGPTGANQWGWLEIYPQHVYKTSANISEQMTVGVAQNAVGNRLGSMSEVGSHGRSFHNNTIPSGNTLTPYGLNMQEQWERAIEIDPQFVFVTGWNEWIAMRLSEFASIKLPVMFVDEFDWEHSRDIEPCAGGVNGGYPEGNHYQDAYYYQLVSNVRRYKGARSVPIPTEPKTINIGQDFTQWETVGPSFIDYINDVEHRNETGYNTSMHYRDDTGRNDIILVKVARDMNNVYFYARTNNTLTNANNSSNWMLLFIDIDQNFTTGWEGFDIVVNRHINGSLTSIERSQSGWIWQLVSQIAFATVNHELHFAIPRALLGFNSTAPVKVNFKWVDNMIRDGDILSLFQNGDTAPDGRFSYVFNG</sequence>
<organism evidence="2 5">
    <name type="scientific">Adineta ricciae</name>
    <name type="common">Rotifer</name>
    <dbReference type="NCBI Taxonomy" id="249248"/>
    <lineage>
        <taxon>Eukaryota</taxon>
        <taxon>Metazoa</taxon>
        <taxon>Spiralia</taxon>
        <taxon>Gnathifera</taxon>
        <taxon>Rotifera</taxon>
        <taxon>Eurotatoria</taxon>
        <taxon>Bdelloidea</taxon>
        <taxon>Adinetida</taxon>
        <taxon>Adinetidae</taxon>
        <taxon>Adineta</taxon>
    </lineage>
</organism>